<accession>A0ABQ7U247</accession>
<comment type="caution">
    <text evidence="1">The sequence shown here is derived from an EMBL/GenBank/DDBJ whole genome shotgun (WGS) entry which is preliminary data.</text>
</comment>
<sequence length="55" mass="6216">MDFSSPFYLHQSEIAGSSLLPDVFDDGGYRSWRKVVLGTLSVRQDRIHQWSTGAT</sequence>
<evidence type="ECO:0000313" key="2">
    <source>
        <dbReference type="Proteomes" id="UP000826656"/>
    </source>
</evidence>
<proteinExistence type="predicted"/>
<dbReference type="Proteomes" id="UP000826656">
    <property type="component" value="Unassembled WGS sequence"/>
</dbReference>
<evidence type="ECO:0008006" key="3">
    <source>
        <dbReference type="Google" id="ProtNLM"/>
    </source>
</evidence>
<name>A0ABQ7U247_SOLTU</name>
<organism evidence="1 2">
    <name type="scientific">Solanum tuberosum</name>
    <name type="common">Potato</name>
    <dbReference type="NCBI Taxonomy" id="4113"/>
    <lineage>
        <taxon>Eukaryota</taxon>
        <taxon>Viridiplantae</taxon>
        <taxon>Streptophyta</taxon>
        <taxon>Embryophyta</taxon>
        <taxon>Tracheophyta</taxon>
        <taxon>Spermatophyta</taxon>
        <taxon>Magnoliopsida</taxon>
        <taxon>eudicotyledons</taxon>
        <taxon>Gunneridae</taxon>
        <taxon>Pentapetalae</taxon>
        <taxon>asterids</taxon>
        <taxon>lamiids</taxon>
        <taxon>Solanales</taxon>
        <taxon>Solanaceae</taxon>
        <taxon>Solanoideae</taxon>
        <taxon>Solaneae</taxon>
        <taxon>Solanum</taxon>
    </lineage>
</organism>
<keyword evidence="2" id="KW-1185">Reference proteome</keyword>
<dbReference type="EMBL" id="JAIVGD010000026">
    <property type="protein sequence ID" value="KAH0740431.1"/>
    <property type="molecule type" value="Genomic_DNA"/>
</dbReference>
<evidence type="ECO:0000313" key="1">
    <source>
        <dbReference type="EMBL" id="KAH0740431.1"/>
    </source>
</evidence>
<protein>
    <recommendedName>
        <fullName evidence="3">Retrotransposon Copia-like N-terminal domain-containing protein</fullName>
    </recommendedName>
</protein>
<reference evidence="1 2" key="1">
    <citation type="journal article" date="2021" name="bioRxiv">
        <title>Chromosome-scale and haplotype-resolved genome assembly of a tetraploid potato cultivar.</title>
        <authorList>
            <person name="Sun H."/>
            <person name="Jiao W.-B."/>
            <person name="Krause K."/>
            <person name="Campoy J.A."/>
            <person name="Goel M."/>
            <person name="Folz-Donahue K."/>
            <person name="Kukat C."/>
            <person name="Huettel B."/>
            <person name="Schneeberger K."/>
        </authorList>
    </citation>
    <scope>NUCLEOTIDE SEQUENCE [LARGE SCALE GENOMIC DNA]</scope>
    <source>
        <strain evidence="1">SolTubOtavaFocal</strain>
        <tissue evidence="1">Leaves</tissue>
    </source>
</reference>
<gene>
    <name evidence="1" type="ORF">KY290_033474</name>
</gene>